<name>A0ACB9CFB5_9ASTR</name>
<evidence type="ECO:0000313" key="2">
    <source>
        <dbReference type="Proteomes" id="UP001056120"/>
    </source>
</evidence>
<comment type="caution">
    <text evidence="1">The sequence shown here is derived from an EMBL/GenBank/DDBJ whole genome shotgun (WGS) entry which is preliminary data.</text>
</comment>
<keyword evidence="2" id="KW-1185">Reference proteome</keyword>
<dbReference type="Proteomes" id="UP001056120">
    <property type="component" value="Linkage Group LG21"/>
</dbReference>
<organism evidence="1 2">
    <name type="scientific">Smallanthus sonchifolius</name>
    <dbReference type="NCBI Taxonomy" id="185202"/>
    <lineage>
        <taxon>Eukaryota</taxon>
        <taxon>Viridiplantae</taxon>
        <taxon>Streptophyta</taxon>
        <taxon>Embryophyta</taxon>
        <taxon>Tracheophyta</taxon>
        <taxon>Spermatophyta</taxon>
        <taxon>Magnoliopsida</taxon>
        <taxon>eudicotyledons</taxon>
        <taxon>Gunneridae</taxon>
        <taxon>Pentapetalae</taxon>
        <taxon>asterids</taxon>
        <taxon>campanulids</taxon>
        <taxon>Asterales</taxon>
        <taxon>Asteraceae</taxon>
        <taxon>Asteroideae</taxon>
        <taxon>Heliantheae alliance</taxon>
        <taxon>Millerieae</taxon>
        <taxon>Smallanthus</taxon>
    </lineage>
</organism>
<evidence type="ECO:0000313" key="1">
    <source>
        <dbReference type="EMBL" id="KAI3732860.1"/>
    </source>
</evidence>
<dbReference type="EMBL" id="CM042038">
    <property type="protein sequence ID" value="KAI3732860.1"/>
    <property type="molecule type" value="Genomic_DNA"/>
</dbReference>
<protein>
    <submittedName>
        <fullName evidence="1">Uncharacterized protein</fullName>
    </submittedName>
</protein>
<proteinExistence type="predicted"/>
<sequence>MSDHRTGVTPIAGIKLSVQEIDVEAQVLVDFQANSRCKKPRIRLSVFEYLSFFQAVMSLMAAISSGWGSDLGLFFIGKFFFVLEMLKTNRLRAHKRGLKCSHKKKLYFNGIQVSAMQGEWSVVCLEDSSLQLILFGYPSPFWTVAVASFLPEVGNSFGPKPRKPKFGFLSETDEVIDDFSKVIANFIALLIC</sequence>
<reference evidence="1 2" key="2">
    <citation type="journal article" date="2022" name="Mol. Ecol. Resour.">
        <title>The genomes of chicory, endive, great burdock and yacon provide insights into Asteraceae paleo-polyploidization history and plant inulin production.</title>
        <authorList>
            <person name="Fan W."/>
            <person name="Wang S."/>
            <person name="Wang H."/>
            <person name="Wang A."/>
            <person name="Jiang F."/>
            <person name="Liu H."/>
            <person name="Zhao H."/>
            <person name="Xu D."/>
            <person name="Zhang Y."/>
        </authorList>
    </citation>
    <scope>NUCLEOTIDE SEQUENCE [LARGE SCALE GENOMIC DNA]</scope>
    <source>
        <strain evidence="2">cv. Yunnan</strain>
        <tissue evidence="1">Leaves</tissue>
    </source>
</reference>
<accession>A0ACB9CFB5</accession>
<gene>
    <name evidence="1" type="ORF">L1987_64070</name>
</gene>
<reference evidence="2" key="1">
    <citation type="journal article" date="2022" name="Mol. Ecol. Resour.">
        <title>The genomes of chicory, endive, great burdock and yacon provide insights into Asteraceae palaeo-polyploidization history and plant inulin production.</title>
        <authorList>
            <person name="Fan W."/>
            <person name="Wang S."/>
            <person name="Wang H."/>
            <person name="Wang A."/>
            <person name="Jiang F."/>
            <person name="Liu H."/>
            <person name="Zhao H."/>
            <person name="Xu D."/>
            <person name="Zhang Y."/>
        </authorList>
    </citation>
    <scope>NUCLEOTIDE SEQUENCE [LARGE SCALE GENOMIC DNA]</scope>
    <source>
        <strain evidence="2">cv. Yunnan</strain>
    </source>
</reference>